<accession>A0AAV4Y024</accession>
<evidence type="ECO:0000313" key="2">
    <source>
        <dbReference type="Proteomes" id="UP001054945"/>
    </source>
</evidence>
<protein>
    <submittedName>
        <fullName evidence="1">Uncharacterized protein</fullName>
    </submittedName>
</protein>
<keyword evidence="2" id="KW-1185">Reference proteome</keyword>
<comment type="caution">
    <text evidence="1">The sequence shown here is derived from an EMBL/GenBank/DDBJ whole genome shotgun (WGS) entry which is preliminary data.</text>
</comment>
<dbReference type="AlphaFoldDB" id="A0AAV4Y024"/>
<gene>
    <name evidence="1" type="ORF">CEXT_229341</name>
</gene>
<reference evidence="1 2" key="1">
    <citation type="submission" date="2021-06" db="EMBL/GenBank/DDBJ databases">
        <title>Caerostris extrusa draft genome.</title>
        <authorList>
            <person name="Kono N."/>
            <person name="Arakawa K."/>
        </authorList>
    </citation>
    <scope>NUCLEOTIDE SEQUENCE [LARGE SCALE GENOMIC DNA]</scope>
</reference>
<evidence type="ECO:0000313" key="1">
    <source>
        <dbReference type="EMBL" id="GIZ00672.1"/>
    </source>
</evidence>
<proteinExistence type="predicted"/>
<sequence>MPYHERSHPKLEMPMHLVSVMACLGVPQRVLCGLAIEGSPETTADCNKSTTEIKDQVFFSSLLYKQQIFCSLCFRLKCVIKVTAVEHKAINMVILKGVSLMGPNCVRDRLQCLQS</sequence>
<dbReference type="Proteomes" id="UP001054945">
    <property type="component" value="Unassembled WGS sequence"/>
</dbReference>
<dbReference type="PROSITE" id="PS51257">
    <property type="entry name" value="PROKAR_LIPOPROTEIN"/>
    <property type="match status" value="1"/>
</dbReference>
<name>A0AAV4Y024_CAEEX</name>
<organism evidence="1 2">
    <name type="scientific">Caerostris extrusa</name>
    <name type="common">Bark spider</name>
    <name type="synonym">Caerostris bankana</name>
    <dbReference type="NCBI Taxonomy" id="172846"/>
    <lineage>
        <taxon>Eukaryota</taxon>
        <taxon>Metazoa</taxon>
        <taxon>Ecdysozoa</taxon>
        <taxon>Arthropoda</taxon>
        <taxon>Chelicerata</taxon>
        <taxon>Arachnida</taxon>
        <taxon>Araneae</taxon>
        <taxon>Araneomorphae</taxon>
        <taxon>Entelegynae</taxon>
        <taxon>Araneoidea</taxon>
        <taxon>Araneidae</taxon>
        <taxon>Caerostris</taxon>
    </lineage>
</organism>
<dbReference type="EMBL" id="BPLR01018574">
    <property type="protein sequence ID" value="GIZ00672.1"/>
    <property type="molecule type" value="Genomic_DNA"/>
</dbReference>